<accession>A0A314XZT5</accession>
<gene>
    <name evidence="1" type="ORF">Pyn_01712</name>
</gene>
<comment type="caution">
    <text evidence="1">The sequence shown here is derived from an EMBL/GenBank/DDBJ whole genome shotgun (WGS) entry which is preliminary data.</text>
</comment>
<proteinExistence type="predicted"/>
<evidence type="ECO:0000313" key="2">
    <source>
        <dbReference type="Proteomes" id="UP000250321"/>
    </source>
</evidence>
<reference evidence="1 2" key="1">
    <citation type="submission" date="2018-02" db="EMBL/GenBank/DDBJ databases">
        <title>Draft genome of wild Prunus yedoensis var. nudiflora.</title>
        <authorList>
            <person name="Baek S."/>
            <person name="Kim J.-H."/>
            <person name="Choi K."/>
            <person name="Kim G.-B."/>
            <person name="Cho A."/>
            <person name="Jang H."/>
            <person name="Shin C.-H."/>
            <person name="Yu H.-J."/>
            <person name="Mun J.-H."/>
        </authorList>
    </citation>
    <scope>NUCLEOTIDE SEQUENCE [LARGE SCALE GENOMIC DNA]</scope>
    <source>
        <strain evidence="2">cv. Jeju island</strain>
        <tissue evidence="1">Leaf</tissue>
    </source>
</reference>
<sequence>MCSRSRSPESGEKGEDPPHRIADLITVGVLLTMLKGTRMGIGGVEALLKKTVTAVAPSSNLDFCGGPGNLVIYDSDPALLTSSPTRTRH</sequence>
<name>A0A314XZT5_PRUYE</name>
<keyword evidence="2" id="KW-1185">Reference proteome</keyword>
<organism evidence="1 2">
    <name type="scientific">Prunus yedoensis var. nudiflora</name>
    <dbReference type="NCBI Taxonomy" id="2094558"/>
    <lineage>
        <taxon>Eukaryota</taxon>
        <taxon>Viridiplantae</taxon>
        <taxon>Streptophyta</taxon>
        <taxon>Embryophyta</taxon>
        <taxon>Tracheophyta</taxon>
        <taxon>Spermatophyta</taxon>
        <taxon>Magnoliopsida</taxon>
        <taxon>eudicotyledons</taxon>
        <taxon>Gunneridae</taxon>
        <taxon>Pentapetalae</taxon>
        <taxon>rosids</taxon>
        <taxon>fabids</taxon>
        <taxon>Rosales</taxon>
        <taxon>Rosaceae</taxon>
        <taxon>Amygdaloideae</taxon>
        <taxon>Amygdaleae</taxon>
        <taxon>Prunus</taxon>
    </lineage>
</organism>
<protein>
    <submittedName>
        <fullName evidence="1">Uncharacterized protein</fullName>
    </submittedName>
</protein>
<evidence type="ECO:0000313" key="1">
    <source>
        <dbReference type="EMBL" id="PQP97280.1"/>
    </source>
</evidence>
<dbReference type="EMBL" id="PJQY01001988">
    <property type="protein sequence ID" value="PQP97280.1"/>
    <property type="molecule type" value="Genomic_DNA"/>
</dbReference>
<dbReference type="Proteomes" id="UP000250321">
    <property type="component" value="Unassembled WGS sequence"/>
</dbReference>
<dbReference type="AlphaFoldDB" id="A0A314XZT5"/>